<dbReference type="EMBL" id="JAUJFL010000004">
    <property type="protein sequence ID" value="KAK2605444.1"/>
    <property type="molecule type" value="Genomic_DNA"/>
</dbReference>
<feature type="compositionally biased region" description="Polar residues" evidence="1">
    <location>
        <begin position="19"/>
        <end position="31"/>
    </location>
</feature>
<feature type="region of interest" description="Disordered" evidence="1">
    <location>
        <begin position="1"/>
        <end position="40"/>
    </location>
</feature>
<feature type="compositionally biased region" description="Gly residues" evidence="1">
    <location>
        <begin position="154"/>
        <end position="164"/>
    </location>
</feature>
<feature type="compositionally biased region" description="Basic and acidic residues" evidence="1">
    <location>
        <begin position="231"/>
        <end position="253"/>
    </location>
</feature>
<sequence>MSRNRTYGLAPASRRDNATTRPSRPAEQSSGPVKDEWPELPKRSAIVFEDGPVKAINIPIMPRAKAKVAESLRKASTPENENASDEGGDNAVDTQGLPTETEEHAALKHLQSSDYGPVDPSSEQEIFQRFQETINMLTGHSFDTPGRQDRPGIPSGGTGDGGSGMRTITYKSPSEYTPDELERLIDELEAKDFRRESEEAEFMKRRQADAEKAEKAAEERRRASIVVYEQSLRERERENQSLEDERQRARERAVTVNEDIPSAEAVVSETMFSSLSRPDWFHKRRVSGSLNQTGRDVSEAQLPVVTKEHGVPADSGLGPQNNNGTAAGEHNPQDNGHPDQLDDGQLWTAVPTRRRFRRSTPLRA</sequence>
<name>A0AAD9SD03_PHOAM</name>
<keyword evidence="3" id="KW-1185">Reference proteome</keyword>
<evidence type="ECO:0000313" key="2">
    <source>
        <dbReference type="EMBL" id="KAK2605444.1"/>
    </source>
</evidence>
<feature type="compositionally biased region" description="Basic residues" evidence="1">
    <location>
        <begin position="352"/>
        <end position="364"/>
    </location>
</feature>
<accession>A0AAD9SD03</accession>
<feature type="compositionally biased region" description="Polar residues" evidence="1">
    <location>
        <begin position="121"/>
        <end position="138"/>
    </location>
</feature>
<protein>
    <submittedName>
        <fullName evidence="2">Uncharacterized protein</fullName>
    </submittedName>
</protein>
<dbReference type="Proteomes" id="UP001265746">
    <property type="component" value="Unassembled WGS sequence"/>
</dbReference>
<evidence type="ECO:0000256" key="1">
    <source>
        <dbReference type="SAM" id="MobiDB-lite"/>
    </source>
</evidence>
<feature type="region of interest" description="Disordered" evidence="1">
    <location>
        <begin position="288"/>
        <end position="364"/>
    </location>
</feature>
<reference evidence="2" key="1">
    <citation type="submission" date="2023-06" db="EMBL/GenBank/DDBJ databases">
        <authorList>
            <person name="Noh H."/>
        </authorList>
    </citation>
    <scope>NUCLEOTIDE SEQUENCE</scope>
    <source>
        <strain evidence="2">DUCC20226</strain>
    </source>
</reference>
<proteinExistence type="predicted"/>
<evidence type="ECO:0000313" key="3">
    <source>
        <dbReference type="Proteomes" id="UP001265746"/>
    </source>
</evidence>
<dbReference type="AlphaFoldDB" id="A0AAD9SD03"/>
<gene>
    <name evidence="2" type="ORF">N8I77_008279</name>
</gene>
<organism evidence="2 3">
    <name type="scientific">Phomopsis amygdali</name>
    <name type="common">Fusicoccum amygdali</name>
    <dbReference type="NCBI Taxonomy" id="1214568"/>
    <lineage>
        <taxon>Eukaryota</taxon>
        <taxon>Fungi</taxon>
        <taxon>Dikarya</taxon>
        <taxon>Ascomycota</taxon>
        <taxon>Pezizomycotina</taxon>
        <taxon>Sordariomycetes</taxon>
        <taxon>Sordariomycetidae</taxon>
        <taxon>Diaporthales</taxon>
        <taxon>Diaporthaceae</taxon>
        <taxon>Diaporthe</taxon>
    </lineage>
</organism>
<feature type="region of interest" description="Disordered" evidence="1">
    <location>
        <begin position="65"/>
        <end position="179"/>
    </location>
</feature>
<feature type="region of interest" description="Disordered" evidence="1">
    <location>
        <begin position="195"/>
        <end position="255"/>
    </location>
</feature>
<comment type="caution">
    <text evidence="2">The sequence shown here is derived from an EMBL/GenBank/DDBJ whole genome shotgun (WGS) entry which is preliminary data.</text>
</comment>
<feature type="compositionally biased region" description="Basic and acidic residues" evidence="1">
    <location>
        <begin position="195"/>
        <end position="222"/>
    </location>
</feature>